<dbReference type="Pfam" id="PF14391">
    <property type="entry name" value="DUF4421"/>
    <property type="match status" value="1"/>
</dbReference>
<dbReference type="InterPro" id="IPR025535">
    <property type="entry name" value="DUF4421"/>
</dbReference>
<keyword evidence="2" id="KW-1185">Reference proteome</keyword>
<comment type="caution">
    <text evidence="1">The sequence shown here is derived from an EMBL/GenBank/DDBJ whole genome shotgun (WGS) entry which is preliminary data.</text>
</comment>
<evidence type="ECO:0008006" key="3">
    <source>
        <dbReference type="Google" id="ProtNLM"/>
    </source>
</evidence>
<organism evidence="1 2">
    <name type="scientific">Flagellimonas olearia</name>
    <dbReference type="NCBI Taxonomy" id="552546"/>
    <lineage>
        <taxon>Bacteria</taxon>
        <taxon>Pseudomonadati</taxon>
        <taxon>Bacteroidota</taxon>
        <taxon>Flavobacteriia</taxon>
        <taxon>Flavobacteriales</taxon>
        <taxon>Flavobacteriaceae</taxon>
        <taxon>Flagellimonas</taxon>
    </lineage>
</organism>
<gene>
    <name evidence="1" type="ORF">DN53_01085</name>
</gene>
<accession>A0A444VPU8</accession>
<evidence type="ECO:0000313" key="1">
    <source>
        <dbReference type="EMBL" id="RYC52845.1"/>
    </source>
</evidence>
<dbReference type="AlphaFoldDB" id="A0A444VPU8"/>
<dbReference type="EMBL" id="JJMP01000001">
    <property type="protein sequence ID" value="RYC52845.1"/>
    <property type="molecule type" value="Genomic_DNA"/>
</dbReference>
<proteinExistence type="predicted"/>
<sequence length="343" mass="40072">MSRYRLNGPLHFSLFGIFLFCLFFSCWQVHSQQDTSRIVTYTDKIILKANIDTRTDVLLYRNQNEDERLELTPNSRYRLFLSLDYEFVGVSVGLVPKFMGGNVDENLKGESSFTDYQFRFFLGKWVQGLTYNKTSGYYVRNTADFAPGWIEGTHPYIQFNSLTNSQYGMSTSYVLNPNFSYRNIVYQNEWQKISSGSLIPTLYYDYNTFAFDELGIRSKERFFNLRLSPRYFYTLVLHENWFISGNVSPSLGVRFSKDESTENGITEIERNTYFIRSVSSGINLGYSSEKVIFGMNLTLNSDWYNEDSNSSVKTDQFYGVLYLGYRFEPPQFVKKAFRPFTAN</sequence>
<protein>
    <recommendedName>
        <fullName evidence="3">DUF4421 domain-containing protein</fullName>
    </recommendedName>
</protein>
<dbReference type="Proteomes" id="UP000290261">
    <property type="component" value="Unassembled WGS sequence"/>
</dbReference>
<dbReference type="PROSITE" id="PS51257">
    <property type="entry name" value="PROKAR_LIPOPROTEIN"/>
    <property type="match status" value="1"/>
</dbReference>
<name>A0A444VPU8_9FLAO</name>
<reference evidence="1 2" key="1">
    <citation type="submission" date="2014-04" db="EMBL/GenBank/DDBJ databases">
        <title>Whole genome of Muricauda olearia.</title>
        <authorList>
            <person name="Zhang X.-H."/>
            <person name="Tang K."/>
        </authorList>
    </citation>
    <scope>NUCLEOTIDE SEQUENCE [LARGE SCALE GENOMIC DNA]</scope>
    <source>
        <strain evidence="1 2">Th120</strain>
    </source>
</reference>
<evidence type="ECO:0000313" key="2">
    <source>
        <dbReference type="Proteomes" id="UP000290261"/>
    </source>
</evidence>
<dbReference type="RefSeq" id="WP_129652571.1">
    <property type="nucleotide sequence ID" value="NZ_ML142907.1"/>
</dbReference>